<name>A0A2U3KD53_9FIRM</name>
<dbReference type="SUPFAM" id="SSF52540">
    <property type="entry name" value="P-loop containing nucleoside triphosphate hydrolases"/>
    <property type="match status" value="1"/>
</dbReference>
<dbReference type="InterPro" id="IPR003439">
    <property type="entry name" value="ABC_transporter-like_ATP-bd"/>
</dbReference>
<dbReference type="PANTHER" id="PTHR42764:SF1">
    <property type="entry name" value="PHOSPHONATES UTILIZATION ATP-BINDING PROTEIN PHNK-RELATED"/>
    <property type="match status" value="1"/>
</dbReference>
<dbReference type="InterPro" id="IPR017871">
    <property type="entry name" value="ABC_transporter-like_CS"/>
</dbReference>
<dbReference type="InterPro" id="IPR012700">
    <property type="entry name" value="PhnK"/>
</dbReference>
<dbReference type="OrthoDB" id="9779287at2"/>
<evidence type="ECO:0000313" key="4">
    <source>
        <dbReference type="EMBL" id="SPF37583.1"/>
    </source>
</evidence>
<dbReference type="PROSITE" id="PS00211">
    <property type="entry name" value="ABC_TRANSPORTER_1"/>
    <property type="match status" value="1"/>
</dbReference>
<dbReference type="AlphaFoldDB" id="A0A2U3KD53"/>
<reference evidence="5" key="1">
    <citation type="submission" date="2018-02" db="EMBL/GenBank/DDBJ databases">
        <authorList>
            <person name="Hausmann B."/>
        </authorList>
    </citation>
    <scope>NUCLEOTIDE SEQUENCE [LARGE SCALE GENOMIC DNA]</scope>
    <source>
        <strain evidence="5">Peat soil MAG SbF1</strain>
    </source>
</reference>
<protein>
    <submittedName>
        <fullName evidence="4">Carbon-phosphorus lyase complex subunit</fullName>
    </submittedName>
</protein>
<dbReference type="GO" id="GO:0016887">
    <property type="term" value="F:ATP hydrolysis activity"/>
    <property type="evidence" value="ECO:0007669"/>
    <property type="project" value="InterPro"/>
</dbReference>
<proteinExistence type="predicted"/>
<dbReference type="GO" id="GO:0019700">
    <property type="term" value="P:organic phosphonate catabolic process"/>
    <property type="evidence" value="ECO:0007669"/>
    <property type="project" value="TreeGrafter"/>
</dbReference>
<dbReference type="PANTHER" id="PTHR42764">
    <property type="entry name" value="PHOSPHONATES UTILIZATION ATP-BINDING PROTEIN PHNK-RELATED"/>
    <property type="match status" value="1"/>
</dbReference>
<evidence type="ECO:0000313" key="5">
    <source>
        <dbReference type="Proteomes" id="UP000238916"/>
    </source>
</evidence>
<dbReference type="EMBL" id="OMOF01000096">
    <property type="protein sequence ID" value="SPF37583.1"/>
    <property type="molecule type" value="Genomic_DNA"/>
</dbReference>
<dbReference type="PROSITE" id="PS50893">
    <property type="entry name" value="ABC_TRANSPORTER_2"/>
    <property type="match status" value="1"/>
</dbReference>
<dbReference type="SMART" id="SM00382">
    <property type="entry name" value="AAA"/>
    <property type="match status" value="1"/>
</dbReference>
<dbReference type="PIRSF" id="PIRSF037116">
    <property type="entry name" value="CP_lyase_PhnK"/>
    <property type="match status" value="1"/>
</dbReference>
<gene>
    <name evidence="4" type="primary">phnK</name>
    <name evidence="4" type="ORF">SBF1_1850010</name>
</gene>
<dbReference type="InterPro" id="IPR003593">
    <property type="entry name" value="AAA+_ATPase"/>
</dbReference>
<sequence>MQDFEQPVLSVKSINKQFGDGCVNCRESKGDRLLKNYCPVCGTVYACRDVTFEVFTGEILGVVGESGSGKSTLMECLYFDQEVSSGEGYISSYKDGTRNVFAESSQQKRYIRNRMMGKVYQNPLMSLKMNFSSIGNIAEKLIAAGNRNVGKMEARGIELLEHVNIPVYRMKEAPKNFSGGMQQRVQIAKALSNNPPLLLLDEVTTGLDLSVQASVLDLIKTIQRELKITVVIVSHDLGVIRMLADRTMVMLDGRIIEHGLTDQILEDPQHSYTQKLVQSLL</sequence>
<dbReference type="InterPro" id="IPR027417">
    <property type="entry name" value="P-loop_NTPase"/>
</dbReference>
<dbReference type="GO" id="GO:0016829">
    <property type="term" value="F:lyase activity"/>
    <property type="evidence" value="ECO:0007669"/>
    <property type="project" value="UniProtKB-KW"/>
</dbReference>
<organism evidence="4 5">
    <name type="scientific">Candidatus Desulfosporosinus infrequens</name>
    <dbReference type="NCBI Taxonomy" id="2043169"/>
    <lineage>
        <taxon>Bacteria</taxon>
        <taxon>Bacillati</taxon>
        <taxon>Bacillota</taxon>
        <taxon>Clostridia</taxon>
        <taxon>Eubacteriales</taxon>
        <taxon>Desulfitobacteriaceae</taxon>
        <taxon>Desulfosporosinus</taxon>
    </lineage>
</organism>
<evidence type="ECO:0000256" key="2">
    <source>
        <dbReference type="ARBA" id="ARBA00022840"/>
    </source>
</evidence>
<keyword evidence="1" id="KW-0547">Nucleotide-binding</keyword>
<evidence type="ECO:0000256" key="1">
    <source>
        <dbReference type="ARBA" id="ARBA00022741"/>
    </source>
</evidence>
<evidence type="ECO:0000259" key="3">
    <source>
        <dbReference type="PROSITE" id="PS50893"/>
    </source>
</evidence>
<dbReference type="Proteomes" id="UP000238916">
    <property type="component" value="Unassembled WGS sequence"/>
</dbReference>
<dbReference type="Pfam" id="PF00005">
    <property type="entry name" value="ABC_tran"/>
    <property type="match status" value="1"/>
</dbReference>
<dbReference type="GO" id="GO:0005524">
    <property type="term" value="F:ATP binding"/>
    <property type="evidence" value="ECO:0007669"/>
    <property type="project" value="UniProtKB-KW"/>
</dbReference>
<feature type="domain" description="ABC transporter" evidence="3">
    <location>
        <begin position="28"/>
        <end position="277"/>
    </location>
</feature>
<accession>A0A2U3KD53</accession>
<dbReference type="Gene3D" id="3.40.50.300">
    <property type="entry name" value="P-loop containing nucleotide triphosphate hydrolases"/>
    <property type="match status" value="1"/>
</dbReference>
<keyword evidence="2" id="KW-0067">ATP-binding</keyword>
<keyword evidence="4" id="KW-0456">Lyase</keyword>